<evidence type="ECO:0000256" key="16">
    <source>
        <dbReference type="SAM" id="Phobius"/>
    </source>
</evidence>
<dbReference type="RefSeq" id="XP_004359823.1">
    <property type="nucleotide sequence ID" value="XM_004359766.1"/>
</dbReference>
<evidence type="ECO:0000313" key="19">
    <source>
        <dbReference type="EMBL" id="EGG21972.1"/>
    </source>
</evidence>
<evidence type="ECO:0000256" key="5">
    <source>
        <dbReference type="ARBA" id="ARBA00012249"/>
    </source>
</evidence>
<evidence type="ECO:0000256" key="2">
    <source>
        <dbReference type="ARBA" id="ARBA00004489"/>
    </source>
</evidence>
<dbReference type="PANTHER" id="PTHR45943">
    <property type="entry name" value="E3 UBIQUITIN-PROTEIN LIGASE MYCBP2"/>
    <property type="match status" value="1"/>
</dbReference>
<keyword evidence="9 13" id="KW-0863">Zinc-finger</keyword>
<dbReference type="GO" id="GO:0005886">
    <property type="term" value="C:plasma membrane"/>
    <property type="evidence" value="ECO:0007669"/>
    <property type="project" value="TreeGrafter"/>
</dbReference>
<feature type="region of interest" description="Disordered" evidence="15">
    <location>
        <begin position="316"/>
        <end position="343"/>
    </location>
</feature>
<dbReference type="GO" id="GO:0005634">
    <property type="term" value="C:nucleus"/>
    <property type="evidence" value="ECO:0007669"/>
    <property type="project" value="TreeGrafter"/>
</dbReference>
<reference evidence="20" key="1">
    <citation type="journal article" date="2011" name="Genome Res.">
        <title>Phylogeny-wide analysis of social amoeba genomes highlights ancient origins for complex intercellular communication.</title>
        <authorList>
            <person name="Heidel A.J."/>
            <person name="Lawal H.M."/>
            <person name="Felder M."/>
            <person name="Schilde C."/>
            <person name="Helps N.R."/>
            <person name="Tunggal B."/>
            <person name="Rivero F."/>
            <person name="John U."/>
            <person name="Schleicher M."/>
            <person name="Eichinger L."/>
            <person name="Platzer M."/>
            <person name="Noegel A.A."/>
            <person name="Schaap P."/>
            <person name="Gloeckner G."/>
        </authorList>
    </citation>
    <scope>NUCLEOTIDE SEQUENCE [LARGE SCALE GENOMIC DNA]</scope>
    <source>
        <strain evidence="20">SH3</strain>
    </source>
</reference>
<feature type="compositionally biased region" description="Polar residues" evidence="15">
    <location>
        <begin position="382"/>
        <end position="393"/>
    </location>
</feature>
<evidence type="ECO:0000256" key="9">
    <source>
        <dbReference type="ARBA" id="ARBA00022771"/>
    </source>
</evidence>
<dbReference type="AlphaFoldDB" id="F4PV64"/>
<dbReference type="KEGG" id="dfa:DFA_01858"/>
<evidence type="ECO:0000256" key="6">
    <source>
        <dbReference type="ARBA" id="ARBA00022679"/>
    </source>
</evidence>
<feature type="transmembrane region" description="Helical" evidence="16">
    <location>
        <begin position="80"/>
        <end position="101"/>
    </location>
</feature>
<feature type="compositionally biased region" description="Polar residues" evidence="15">
    <location>
        <begin position="544"/>
        <end position="554"/>
    </location>
</feature>
<feature type="region of interest" description="Disordered" evidence="15">
    <location>
        <begin position="459"/>
        <end position="554"/>
    </location>
</feature>
<dbReference type="InterPro" id="IPR001841">
    <property type="entry name" value="Znf_RING"/>
</dbReference>
<proteinExistence type="inferred from homology"/>
<keyword evidence="16" id="KW-0812">Transmembrane</keyword>
<keyword evidence="8" id="KW-0677">Repeat</keyword>
<keyword evidence="11" id="KW-0862">Zinc</keyword>
<evidence type="ECO:0000259" key="17">
    <source>
        <dbReference type="PROSITE" id="PS50089"/>
    </source>
</evidence>
<keyword evidence="7" id="KW-0479">Metal-binding</keyword>
<dbReference type="InterPro" id="IPR002867">
    <property type="entry name" value="IBR_dom"/>
</dbReference>
<keyword evidence="16" id="KW-0472">Membrane</keyword>
<dbReference type="PROSITE" id="PS50089">
    <property type="entry name" value="ZF_RING_2"/>
    <property type="match status" value="1"/>
</dbReference>
<protein>
    <recommendedName>
        <fullName evidence="5">RCR-type E3 ubiquitin transferase</fullName>
        <ecNumber evidence="5">2.3.2.33</ecNumber>
    </recommendedName>
</protein>
<comment type="pathway">
    <text evidence="3">Protein modification; protein ubiquitination.</text>
</comment>
<evidence type="ECO:0000256" key="1">
    <source>
        <dbReference type="ARBA" id="ARBA00000333"/>
    </source>
</evidence>
<feature type="transmembrane region" description="Helical" evidence="16">
    <location>
        <begin position="6"/>
        <end position="27"/>
    </location>
</feature>
<keyword evidence="20" id="KW-1185">Reference proteome</keyword>
<evidence type="ECO:0000259" key="18">
    <source>
        <dbReference type="PROSITE" id="PS51873"/>
    </source>
</evidence>
<dbReference type="PROSITE" id="PS00518">
    <property type="entry name" value="ZF_RING_1"/>
    <property type="match status" value="1"/>
</dbReference>
<keyword evidence="16" id="KW-1133">Transmembrane helix</keyword>
<keyword evidence="12" id="KW-0966">Cell projection</keyword>
<organism evidence="19 20">
    <name type="scientific">Cavenderia fasciculata</name>
    <name type="common">Slime mold</name>
    <name type="synonym">Dictyostelium fasciculatum</name>
    <dbReference type="NCBI Taxonomy" id="261658"/>
    <lineage>
        <taxon>Eukaryota</taxon>
        <taxon>Amoebozoa</taxon>
        <taxon>Evosea</taxon>
        <taxon>Eumycetozoa</taxon>
        <taxon>Dictyostelia</taxon>
        <taxon>Acytosteliales</taxon>
        <taxon>Cavenderiaceae</taxon>
        <taxon>Cavenderia</taxon>
    </lineage>
</organism>
<name>F4PV64_CACFS</name>
<dbReference type="GeneID" id="14873881"/>
<feature type="transmembrane region" description="Helical" evidence="16">
    <location>
        <begin position="164"/>
        <end position="182"/>
    </location>
</feature>
<feature type="compositionally biased region" description="Low complexity" evidence="15">
    <location>
        <begin position="459"/>
        <end position="493"/>
    </location>
</feature>
<evidence type="ECO:0000313" key="20">
    <source>
        <dbReference type="Proteomes" id="UP000007797"/>
    </source>
</evidence>
<dbReference type="GO" id="GO:0008270">
    <property type="term" value="F:zinc ion binding"/>
    <property type="evidence" value="ECO:0007669"/>
    <property type="project" value="UniProtKB-KW"/>
</dbReference>
<dbReference type="PROSITE" id="PS51873">
    <property type="entry name" value="TRIAD"/>
    <property type="match status" value="1"/>
</dbReference>
<comment type="similarity">
    <text evidence="4">Belongs to the RING-Cys relay (RCR) family.</text>
</comment>
<keyword evidence="10" id="KW-0833">Ubl conjugation pathway</keyword>
<evidence type="ECO:0000256" key="4">
    <source>
        <dbReference type="ARBA" id="ARBA00005415"/>
    </source>
</evidence>
<dbReference type="GO" id="GO:0061630">
    <property type="term" value="F:ubiquitin protein ligase activity"/>
    <property type="evidence" value="ECO:0007669"/>
    <property type="project" value="UniProtKB-EC"/>
</dbReference>
<sequence length="1107" mass="125110">MTLDLVTYIIYQVALVGVYLVTAACLIDRIRREVRPPNTKQDIEFVPLGSIINSEVDEEIEDGHRHAPQLPLQPRVNRGALWVLVMQLVSLLFRLASHLYLIPSQLKGEILVQGGNLTYSILLVCGTLPIFMYWGAKLAVWSAFAAASVIVNDPVAWLQRKGQFTTFLVLMVAVVPMCSWLQLNALYVFGIMTIVIHHCFSMAMKRLPSRIAHQEDADQMILEDASIDITVIQLCVVASYIRSNTFPLPRTVYEQMTNTTIRFVIEMFQLYYKTEREMNPSVDQIQCPGCALAFEVNVFGDHFNACFKEDEVMTTTTTSHIPKETVTPMSYSASRHIDVDDDDEEGDSIMYEQQRDNQSTSTTNTTTAAAAATLSSPFQMLHRTNQSNNPNHLTNYTSANNTTSSSSTTSTSTSASSTPPNNNQGFFGQYIRGIGENVMNPKKLLEDLFKQDLLNIHSSNNNNINTNNTTTNNSSNGISTSNNSTPTQTTKNSLESSFVNNNNNNNNNNGSGNNPFNNNNINGIPPFNPFSTSTTSTTSTSSTNNGNPFNQEMNASNHSFYDLEDHHNYYIEEDEEFKSLQFARKLIEDERRAQLVEEEENNRRLVLELLENEREEHEKSRQQQQTNNDLETKCVKCQKQLAVESLIFLDQCGHIYCKECLHQSIMKKIEMKKVSMIKCKSCKASLSSPDIKQVLSDQEYAKYDSASLDEVISTNKDSFFKCPNCSVLMEKLQHNQNTPQDNNAKEYDQNGNELSRQAIEHKKLYRFRCLQCTTVFCSECFEKPYHLGYTCDQFKNYSTSKHCRYCLQSLKPSNCSTLSNQCCNQPECMQKYMLSCKKKLACGHNCCGISGETKCPPCLVDDCPYANQTQKSSDYCNICWVEELGSSPCIQLECGHIVHLECCKKKLAGKWNSSRISFGFMKCAICPKYIKHPALKKELTEIMDLYNVIKEKGLQRLKSQGPEKGVNLKDPSCRWYNDEEGYVMDRLSFFPCFKCKKPYFGGEKACGENNVDFKPEELLCGGCSCDGADNCKTHGKEYIEYKCKFCCNMSVFFCWGKTHFCNSCHSQSTTIVKTPKDQLPKCSCGVPHPPNGEEHSFGCSLCRINHT</sequence>
<feature type="region of interest" description="Disordered" evidence="15">
    <location>
        <begin position="382"/>
        <end position="428"/>
    </location>
</feature>
<feature type="transmembrane region" description="Helical" evidence="16">
    <location>
        <begin position="121"/>
        <end position="152"/>
    </location>
</feature>
<dbReference type="FunFam" id="3.30.40.10:FF:000078">
    <property type="entry name" value="E3 ubiquitin-protein ligase MYCBP2 isoform X1"/>
    <property type="match status" value="1"/>
</dbReference>
<dbReference type="OrthoDB" id="6050183at2759"/>
<feature type="domain" description="RING-type" evidence="17">
    <location>
        <begin position="634"/>
        <end position="683"/>
    </location>
</feature>
<evidence type="ECO:0000256" key="15">
    <source>
        <dbReference type="SAM" id="MobiDB-lite"/>
    </source>
</evidence>
<evidence type="ECO:0000256" key="14">
    <source>
        <dbReference type="SAM" id="Coils"/>
    </source>
</evidence>
<evidence type="ECO:0000256" key="8">
    <source>
        <dbReference type="ARBA" id="ARBA00022737"/>
    </source>
</evidence>
<evidence type="ECO:0000256" key="10">
    <source>
        <dbReference type="ARBA" id="ARBA00022786"/>
    </source>
</evidence>
<dbReference type="SMART" id="SM00184">
    <property type="entry name" value="RING"/>
    <property type="match status" value="2"/>
</dbReference>
<dbReference type="CDD" id="cd16463">
    <property type="entry name" value="RING-H2_PHR"/>
    <property type="match status" value="1"/>
</dbReference>
<comment type="catalytic activity">
    <reaction evidence="1">
        <text>[E2 ubiquitin-conjugating enzyme]-S-ubiquitinyl-L-cysteine + [acceptor protein]-L-threonine = [E2 ubiquitin-conjugating enzyme]-L-cysteine + [acceptor protein]-3-O-ubiquitinyl-L-threonine.</text>
        <dbReference type="EC" id="2.3.2.33"/>
    </reaction>
</comment>
<dbReference type="Gene3D" id="3.30.40.10">
    <property type="entry name" value="Zinc/RING finger domain, C3HC4 (zinc finger)"/>
    <property type="match status" value="1"/>
</dbReference>
<feature type="domain" description="RING-type" evidence="18">
    <location>
        <begin position="630"/>
        <end position="859"/>
    </location>
</feature>
<gene>
    <name evidence="19" type="ORF">DFA_01858</name>
</gene>
<dbReference type="InterPro" id="IPR044066">
    <property type="entry name" value="TRIAD_supradom"/>
</dbReference>
<dbReference type="SUPFAM" id="SSF57850">
    <property type="entry name" value="RING/U-box"/>
    <property type="match status" value="1"/>
</dbReference>
<dbReference type="SMART" id="SM00647">
    <property type="entry name" value="IBR"/>
    <property type="match status" value="1"/>
</dbReference>
<evidence type="ECO:0000256" key="3">
    <source>
        <dbReference type="ARBA" id="ARBA00004906"/>
    </source>
</evidence>
<dbReference type="InterPro" id="IPR017907">
    <property type="entry name" value="Znf_RING_CS"/>
</dbReference>
<evidence type="ECO:0000256" key="12">
    <source>
        <dbReference type="ARBA" id="ARBA00023273"/>
    </source>
</evidence>
<feature type="compositionally biased region" description="Low complexity" evidence="15">
    <location>
        <begin position="394"/>
        <end position="423"/>
    </location>
</feature>
<feature type="compositionally biased region" description="Low complexity" evidence="15">
    <location>
        <begin position="500"/>
        <end position="543"/>
    </location>
</feature>
<accession>F4PV64</accession>
<evidence type="ECO:0000256" key="13">
    <source>
        <dbReference type="PROSITE-ProRule" id="PRU00175"/>
    </source>
</evidence>
<dbReference type="EC" id="2.3.2.33" evidence="5"/>
<evidence type="ECO:0000256" key="7">
    <source>
        <dbReference type="ARBA" id="ARBA00022723"/>
    </source>
</evidence>
<keyword evidence="6" id="KW-0808">Transferase</keyword>
<dbReference type="EMBL" id="GL883010">
    <property type="protein sequence ID" value="EGG21972.1"/>
    <property type="molecule type" value="Genomic_DNA"/>
</dbReference>
<feature type="coiled-coil region" evidence="14">
    <location>
        <begin position="595"/>
        <end position="627"/>
    </location>
</feature>
<dbReference type="InterPro" id="IPR013083">
    <property type="entry name" value="Znf_RING/FYVE/PHD"/>
</dbReference>
<dbReference type="PANTHER" id="PTHR45943:SF2">
    <property type="entry name" value="RING-TYPE DOMAIN-CONTAINING PROTEIN"/>
    <property type="match status" value="1"/>
</dbReference>
<evidence type="ECO:0000256" key="11">
    <source>
        <dbReference type="ARBA" id="ARBA00022833"/>
    </source>
</evidence>
<dbReference type="Proteomes" id="UP000007797">
    <property type="component" value="Unassembled WGS sequence"/>
</dbReference>
<keyword evidence="14" id="KW-0175">Coiled coil</keyword>
<dbReference type="STRING" id="1054147.F4PV64"/>
<comment type="subcellular location">
    <subcellularLocation>
        <location evidence="2">Cell projection</location>
        <location evidence="2">Axon</location>
    </subcellularLocation>
</comment>